<evidence type="ECO:0000256" key="1">
    <source>
        <dbReference type="SAM" id="Phobius"/>
    </source>
</evidence>
<dbReference type="GO" id="GO:0034039">
    <property type="term" value="F:8-oxo-7,8-dihydroguanine DNA N-glycosylase activity"/>
    <property type="evidence" value="ECO:0007669"/>
    <property type="project" value="TreeGrafter"/>
</dbReference>
<sequence length="210" mass="24003">MAEALCEFERKLLRGGNRKRSNSKRRRLSSSSCCWRIQYQYCMGNFPSPHQIAGLNEDTLNHKCNLGYRASTILKLAQSIVNGSFDLNYLQQLDHVKLRPILMSMTGFGSFVVANIMMCLGFYQDIPVDTETIKHLEQVHEKTGITTKNINGGALSQIYDKFAPFQCLIYWMEHVKYYETKLGKLSELPHSKYHNVATSNFKTCISGKDS</sequence>
<dbReference type="PANTHER" id="PTHR10242">
    <property type="entry name" value="8-OXOGUANINE DNA GLYCOSYLASE"/>
    <property type="match status" value="1"/>
</dbReference>
<dbReference type="AlphaFoldDB" id="A0A9N7RPI7"/>
<comment type="caution">
    <text evidence="2">The sequence shown here is derived from an EMBL/GenBank/DDBJ whole genome shotgun (WGS) entry which is preliminary data.</text>
</comment>
<dbReference type="PANTHER" id="PTHR10242:SF7">
    <property type="entry name" value="HHH-GPD DOMAIN-CONTAINING PROTEIN"/>
    <property type="match status" value="1"/>
</dbReference>
<dbReference type="InterPro" id="IPR011257">
    <property type="entry name" value="DNA_glycosylase"/>
</dbReference>
<name>A0A9N7RPI7_STRHE</name>
<dbReference type="EMBL" id="CACSLK010031421">
    <property type="protein sequence ID" value="CAA0839090.1"/>
    <property type="molecule type" value="Genomic_DNA"/>
</dbReference>
<dbReference type="GO" id="GO:0005634">
    <property type="term" value="C:nucleus"/>
    <property type="evidence" value="ECO:0007669"/>
    <property type="project" value="TreeGrafter"/>
</dbReference>
<dbReference type="Gene3D" id="1.10.340.30">
    <property type="entry name" value="Hypothetical protein, domain 2"/>
    <property type="match status" value="1"/>
</dbReference>
<proteinExistence type="predicted"/>
<keyword evidence="1" id="KW-1133">Transmembrane helix</keyword>
<dbReference type="SUPFAM" id="SSF48150">
    <property type="entry name" value="DNA-glycosylase"/>
    <property type="match status" value="1"/>
</dbReference>
<accession>A0A9N7RPI7</accession>
<feature type="transmembrane region" description="Helical" evidence="1">
    <location>
        <begin position="101"/>
        <end position="123"/>
    </location>
</feature>
<dbReference type="Proteomes" id="UP001153555">
    <property type="component" value="Unassembled WGS sequence"/>
</dbReference>
<dbReference type="InterPro" id="IPR052054">
    <property type="entry name" value="Oxidative_DNA_repair_enzyme"/>
</dbReference>
<keyword evidence="1" id="KW-0812">Transmembrane</keyword>
<reference evidence="2" key="1">
    <citation type="submission" date="2019-12" db="EMBL/GenBank/DDBJ databases">
        <authorList>
            <person name="Scholes J."/>
        </authorList>
    </citation>
    <scope>NUCLEOTIDE SEQUENCE</scope>
</reference>
<organism evidence="2 3">
    <name type="scientific">Striga hermonthica</name>
    <name type="common">Purple witchweed</name>
    <name type="synonym">Buchnera hermonthica</name>
    <dbReference type="NCBI Taxonomy" id="68872"/>
    <lineage>
        <taxon>Eukaryota</taxon>
        <taxon>Viridiplantae</taxon>
        <taxon>Streptophyta</taxon>
        <taxon>Embryophyta</taxon>
        <taxon>Tracheophyta</taxon>
        <taxon>Spermatophyta</taxon>
        <taxon>Magnoliopsida</taxon>
        <taxon>eudicotyledons</taxon>
        <taxon>Gunneridae</taxon>
        <taxon>Pentapetalae</taxon>
        <taxon>asterids</taxon>
        <taxon>lamiids</taxon>
        <taxon>Lamiales</taxon>
        <taxon>Orobanchaceae</taxon>
        <taxon>Buchnereae</taxon>
        <taxon>Striga</taxon>
    </lineage>
</organism>
<evidence type="ECO:0000313" key="3">
    <source>
        <dbReference type="Proteomes" id="UP001153555"/>
    </source>
</evidence>
<dbReference type="GO" id="GO:0006285">
    <property type="term" value="P:base-excision repair, AP site formation"/>
    <property type="evidence" value="ECO:0007669"/>
    <property type="project" value="TreeGrafter"/>
</dbReference>
<keyword evidence="3" id="KW-1185">Reference proteome</keyword>
<protein>
    <submittedName>
        <fullName evidence="2">Uncharacterized protein</fullName>
    </submittedName>
</protein>
<gene>
    <name evidence="2" type="ORF">SHERM_05660</name>
</gene>
<keyword evidence="1" id="KW-0472">Membrane</keyword>
<evidence type="ECO:0000313" key="2">
    <source>
        <dbReference type="EMBL" id="CAA0839090.1"/>
    </source>
</evidence>
<dbReference type="OrthoDB" id="912102at2759"/>